<dbReference type="SUPFAM" id="SSF50978">
    <property type="entry name" value="WD40 repeat-like"/>
    <property type="match status" value="1"/>
</dbReference>
<comment type="caution">
    <text evidence="5">The sequence shown here is derived from an EMBL/GenBank/DDBJ whole genome shotgun (WGS) entry which is preliminary data.</text>
</comment>
<keyword evidence="6" id="KW-1185">Reference proteome</keyword>
<proteinExistence type="predicted"/>
<evidence type="ECO:0000256" key="1">
    <source>
        <dbReference type="ARBA" id="ARBA00022574"/>
    </source>
</evidence>
<reference evidence="6" key="1">
    <citation type="submission" date="2024-06" db="EMBL/GenBank/DDBJ databases">
        <title>Multi-omics analyses provide insights into the biosynthesis of the anticancer antibiotic pleurotin in Hohenbuehelia grisea.</title>
        <authorList>
            <person name="Weaver J.A."/>
            <person name="Alberti F."/>
        </authorList>
    </citation>
    <scope>NUCLEOTIDE SEQUENCE [LARGE SCALE GENOMIC DNA]</scope>
    <source>
        <strain evidence="6">T-177</strain>
    </source>
</reference>
<feature type="repeat" description="WD" evidence="3">
    <location>
        <begin position="357"/>
        <end position="388"/>
    </location>
</feature>
<evidence type="ECO:0000313" key="5">
    <source>
        <dbReference type="EMBL" id="KAL0961013.1"/>
    </source>
</evidence>
<dbReference type="PANTHER" id="PTHR44472:SF1">
    <property type="entry name" value="DDB1 AND CUL4 ASSOCIATED FACTOR 4"/>
    <property type="match status" value="1"/>
</dbReference>
<dbReference type="InterPro" id="IPR001680">
    <property type="entry name" value="WD40_rpt"/>
</dbReference>
<keyword evidence="1 3" id="KW-0853">WD repeat</keyword>
<evidence type="ECO:0000313" key="6">
    <source>
        <dbReference type="Proteomes" id="UP001556367"/>
    </source>
</evidence>
<name>A0ABR3K0J1_9AGAR</name>
<keyword evidence="2" id="KW-0677">Repeat</keyword>
<feature type="compositionally biased region" description="Polar residues" evidence="4">
    <location>
        <begin position="23"/>
        <end position="32"/>
    </location>
</feature>
<dbReference type="Proteomes" id="UP001556367">
    <property type="component" value="Unassembled WGS sequence"/>
</dbReference>
<organism evidence="5 6">
    <name type="scientific">Hohenbuehelia grisea</name>
    <dbReference type="NCBI Taxonomy" id="104357"/>
    <lineage>
        <taxon>Eukaryota</taxon>
        <taxon>Fungi</taxon>
        <taxon>Dikarya</taxon>
        <taxon>Basidiomycota</taxon>
        <taxon>Agaricomycotina</taxon>
        <taxon>Agaricomycetes</taxon>
        <taxon>Agaricomycetidae</taxon>
        <taxon>Agaricales</taxon>
        <taxon>Pleurotineae</taxon>
        <taxon>Pleurotaceae</taxon>
        <taxon>Hohenbuehelia</taxon>
    </lineage>
</organism>
<sequence length="445" mass="48704">MPKDLPGLYWDEARNRYFPISSRPKTQTSHQTSSISSSGPSAGPSGSAAAPNTRDSARRSKTKHPCVVPSHVALSYHERARHQHDAVSSKIAASFKAEYSPVRSIGKITTLASSVSSDGFTSYFVGDTSGWLYKSTGNGEDSDADADELAWAAEFNLRPSSEISSISTSGQRCVATCSGTTARIAVINDAQTTLFSVNGIHDAWASFLSDRSLVIGAEKKAVYIPDIDIGPPMTVMDTQSDIFSVFMQESQIYTGARNGDIMRFDVRTEKRDGQKIFSGRFGPAPTSSKHAQPHLFKNRIARPRSSVVHLGIIREWQMLVSHMDGELGTYDLRFLRETNPVQMFTGHVNSLTRQLGIAVDPCENLLFAAGEDRRIRAWSITTGELLQAPISLPASSGSGIPAETPLLERIFEEPVAALKVSETRGRLYLWATAPRGLHKYTLDEY</sequence>
<dbReference type="InterPro" id="IPR015943">
    <property type="entry name" value="WD40/YVTN_repeat-like_dom_sf"/>
</dbReference>
<accession>A0ABR3K0J1</accession>
<evidence type="ECO:0000256" key="4">
    <source>
        <dbReference type="SAM" id="MobiDB-lite"/>
    </source>
</evidence>
<dbReference type="InterPro" id="IPR036322">
    <property type="entry name" value="WD40_repeat_dom_sf"/>
</dbReference>
<feature type="compositionally biased region" description="Low complexity" evidence="4">
    <location>
        <begin position="33"/>
        <end position="51"/>
    </location>
</feature>
<evidence type="ECO:0000256" key="3">
    <source>
        <dbReference type="PROSITE-ProRule" id="PRU00221"/>
    </source>
</evidence>
<dbReference type="Gene3D" id="2.130.10.10">
    <property type="entry name" value="YVTN repeat-like/Quinoprotein amine dehydrogenase"/>
    <property type="match status" value="1"/>
</dbReference>
<dbReference type="InterPro" id="IPR052254">
    <property type="entry name" value="CUL4-DDB1_E3_ligase_receptor"/>
</dbReference>
<feature type="region of interest" description="Disordered" evidence="4">
    <location>
        <begin position="19"/>
        <end position="65"/>
    </location>
</feature>
<gene>
    <name evidence="5" type="ORF">HGRIS_006005</name>
</gene>
<dbReference type="PANTHER" id="PTHR44472">
    <property type="entry name" value="DDB1- AND CUL4-ASSOCIATED FACTOR 4-RELATED"/>
    <property type="match status" value="1"/>
</dbReference>
<evidence type="ECO:0008006" key="7">
    <source>
        <dbReference type="Google" id="ProtNLM"/>
    </source>
</evidence>
<protein>
    <recommendedName>
        <fullName evidence="7">WD40 repeat-like protein</fullName>
    </recommendedName>
</protein>
<dbReference type="PROSITE" id="PS50082">
    <property type="entry name" value="WD_REPEATS_2"/>
    <property type="match status" value="1"/>
</dbReference>
<dbReference type="EMBL" id="JASNQZ010000001">
    <property type="protein sequence ID" value="KAL0961013.1"/>
    <property type="molecule type" value="Genomic_DNA"/>
</dbReference>
<evidence type="ECO:0000256" key="2">
    <source>
        <dbReference type="ARBA" id="ARBA00022737"/>
    </source>
</evidence>